<reference evidence="4" key="1">
    <citation type="journal article" date="2019" name="Int. J. Syst. Evol. Microbiol.">
        <title>The Global Catalogue of Microorganisms (GCM) 10K type strain sequencing project: providing services to taxonomists for standard genome sequencing and annotation.</title>
        <authorList>
            <consortium name="The Broad Institute Genomics Platform"/>
            <consortium name="The Broad Institute Genome Sequencing Center for Infectious Disease"/>
            <person name="Wu L."/>
            <person name="Ma J."/>
        </authorList>
    </citation>
    <scope>NUCLEOTIDE SEQUENCE [LARGE SCALE GENOMIC DNA]</scope>
    <source>
        <strain evidence="4">CGMCC 4.7283</strain>
    </source>
</reference>
<feature type="transmembrane region" description="Helical" evidence="2">
    <location>
        <begin position="6"/>
        <end position="24"/>
    </location>
</feature>
<keyword evidence="2" id="KW-0472">Membrane</keyword>
<feature type="compositionally biased region" description="Basic and acidic residues" evidence="1">
    <location>
        <begin position="168"/>
        <end position="186"/>
    </location>
</feature>
<evidence type="ECO:0000313" key="3">
    <source>
        <dbReference type="EMBL" id="MFC4668258.1"/>
    </source>
</evidence>
<accession>A0ABV9KED4</accession>
<keyword evidence="2" id="KW-0812">Transmembrane</keyword>
<evidence type="ECO:0000256" key="2">
    <source>
        <dbReference type="SAM" id="Phobius"/>
    </source>
</evidence>
<sequence length="186" mass="20100">MNGKVIAIVLILSGAIAGGALYYLQVYGYYTEVQAVPGQDVTLVSLATQEPEPILYDNFRAIDADSSPIRYRACFTTTMTQALLSETYVAATKPQPRTGPGWFDCFDAEKIAAELEAGTAIAFLGHKNIHYGVDQIVAITQDGRGYVWNDLNDCGSKAYDGTVVGEECPARPEDQPKDAPDARPAD</sequence>
<keyword evidence="2" id="KW-1133">Transmembrane helix</keyword>
<feature type="region of interest" description="Disordered" evidence="1">
    <location>
        <begin position="166"/>
        <end position="186"/>
    </location>
</feature>
<protein>
    <submittedName>
        <fullName evidence="3">DUF6446 family protein</fullName>
    </submittedName>
</protein>
<dbReference type="Pfam" id="PF20044">
    <property type="entry name" value="DUF6446"/>
    <property type="match status" value="1"/>
</dbReference>
<gene>
    <name evidence="3" type="ORF">ACFO5X_06805</name>
</gene>
<evidence type="ECO:0000256" key="1">
    <source>
        <dbReference type="SAM" id="MobiDB-lite"/>
    </source>
</evidence>
<dbReference type="EMBL" id="JBHSGI010000004">
    <property type="protein sequence ID" value="MFC4668258.1"/>
    <property type="molecule type" value="Genomic_DNA"/>
</dbReference>
<comment type="caution">
    <text evidence="3">The sequence shown here is derived from an EMBL/GenBank/DDBJ whole genome shotgun (WGS) entry which is preliminary data.</text>
</comment>
<dbReference type="InterPro" id="IPR045616">
    <property type="entry name" value="DUF6446"/>
</dbReference>
<evidence type="ECO:0000313" key="4">
    <source>
        <dbReference type="Proteomes" id="UP001595973"/>
    </source>
</evidence>
<name>A0ABV9KED4_9RHOB</name>
<proteinExistence type="predicted"/>
<organism evidence="3 4">
    <name type="scientific">Seohaeicola nanhaiensis</name>
    <dbReference type="NCBI Taxonomy" id="1387282"/>
    <lineage>
        <taxon>Bacteria</taxon>
        <taxon>Pseudomonadati</taxon>
        <taxon>Pseudomonadota</taxon>
        <taxon>Alphaproteobacteria</taxon>
        <taxon>Rhodobacterales</taxon>
        <taxon>Roseobacteraceae</taxon>
        <taxon>Seohaeicola</taxon>
    </lineage>
</organism>
<dbReference type="RefSeq" id="WP_380716531.1">
    <property type="nucleotide sequence ID" value="NZ_JBHSGI010000004.1"/>
</dbReference>
<dbReference type="Proteomes" id="UP001595973">
    <property type="component" value="Unassembled WGS sequence"/>
</dbReference>
<keyword evidence="4" id="KW-1185">Reference proteome</keyword>